<dbReference type="InterPro" id="IPR017896">
    <property type="entry name" value="4Fe4S_Fe-S-bd"/>
</dbReference>
<dbReference type="Gene3D" id="3.50.50.60">
    <property type="entry name" value="FAD/NAD(P)-binding domain"/>
    <property type="match status" value="1"/>
</dbReference>
<evidence type="ECO:0000256" key="10">
    <source>
        <dbReference type="ARBA" id="ARBA00047776"/>
    </source>
</evidence>
<dbReference type="Gene3D" id="3.30.70.20">
    <property type="match status" value="1"/>
</dbReference>
<dbReference type="PROSITE" id="PS51379">
    <property type="entry name" value="4FE4S_FER_2"/>
    <property type="match status" value="2"/>
</dbReference>
<comment type="cofactor">
    <cofactor evidence="1">
        <name>FAD</name>
        <dbReference type="ChEBI" id="CHEBI:57692"/>
    </cofactor>
</comment>
<organism evidence="11 12">
    <name type="scientific">Mycobacterium shigaense</name>
    <dbReference type="NCBI Taxonomy" id="722731"/>
    <lineage>
        <taxon>Bacteria</taxon>
        <taxon>Bacillati</taxon>
        <taxon>Actinomycetota</taxon>
        <taxon>Actinomycetes</taxon>
        <taxon>Mycobacteriales</taxon>
        <taxon>Mycobacteriaceae</taxon>
        <taxon>Mycobacterium</taxon>
        <taxon>Mycobacterium simiae complex</taxon>
    </lineage>
</organism>
<keyword evidence="5" id="KW-0274">FAD</keyword>
<comment type="catalytic activity">
    <reaction evidence="10">
        <text>2 reduced [2Fe-2S]-[ferredoxin] + NADP(+) + H(+) = 2 oxidized [2Fe-2S]-[ferredoxin] + NADPH</text>
        <dbReference type="Rhea" id="RHEA:20125"/>
        <dbReference type="Rhea" id="RHEA-COMP:10000"/>
        <dbReference type="Rhea" id="RHEA-COMP:10001"/>
        <dbReference type="ChEBI" id="CHEBI:15378"/>
        <dbReference type="ChEBI" id="CHEBI:33737"/>
        <dbReference type="ChEBI" id="CHEBI:33738"/>
        <dbReference type="ChEBI" id="CHEBI:57783"/>
        <dbReference type="ChEBI" id="CHEBI:58349"/>
        <dbReference type="EC" id="1.18.1.2"/>
    </reaction>
</comment>
<dbReference type="InterPro" id="IPR017900">
    <property type="entry name" value="4Fe4S_Fe_S_CS"/>
</dbReference>
<evidence type="ECO:0000256" key="4">
    <source>
        <dbReference type="ARBA" id="ARBA00022723"/>
    </source>
</evidence>
<evidence type="ECO:0000256" key="7">
    <source>
        <dbReference type="ARBA" id="ARBA00023002"/>
    </source>
</evidence>
<dbReference type="PROSITE" id="PS00198">
    <property type="entry name" value="4FE4S_FER_1"/>
    <property type="match status" value="1"/>
</dbReference>
<keyword evidence="6" id="KW-0521">NADP</keyword>
<evidence type="ECO:0000313" key="12">
    <source>
        <dbReference type="Proteomes" id="UP000217736"/>
    </source>
</evidence>
<dbReference type="InterPro" id="IPR036188">
    <property type="entry name" value="FAD/NAD-bd_sf"/>
</dbReference>
<dbReference type="InterPro" id="IPR023753">
    <property type="entry name" value="FAD/NAD-binding_dom"/>
</dbReference>
<evidence type="ECO:0000256" key="2">
    <source>
        <dbReference type="ARBA" id="ARBA00013223"/>
    </source>
</evidence>
<dbReference type="InterPro" id="IPR055275">
    <property type="entry name" value="Ferredox_Rdtase"/>
</dbReference>
<dbReference type="GO" id="GO:0004324">
    <property type="term" value="F:ferredoxin-NADP+ reductase activity"/>
    <property type="evidence" value="ECO:0007669"/>
    <property type="project" value="UniProtKB-EC"/>
</dbReference>
<dbReference type="GO" id="GO:0046872">
    <property type="term" value="F:metal ion binding"/>
    <property type="evidence" value="ECO:0007669"/>
    <property type="project" value="UniProtKB-KW"/>
</dbReference>
<evidence type="ECO:0000256" key="5">
    <source>
        <dbReference type="ARBA" id="ARBA00022827"/>
    </source>
</evidence>
<dbReference type="SUPFAM" id="SSF51971">
    <property type="entry name" value="Nucleotide-binding domain"/>
    <property type="match status" value="1"/>
</dbReference>
<keyword evidence="9" id="KW-0411">Iron-sulfur</keyword>
<dbReference type="Pfam" id="PF12838">
    <property type="entry name" value="Fer4_7"/>
    <property type="match status" value="1"/>
</dbReference>
<dbReference type="Gene3D" id="3.40.50.720">
    <property type="entry name" value="NAD(P)-binding Rossmann-like Domain"/>
    <property type="match status" value="1"/>
</dbReference>
<dbReference type="PRINTS" id="PR00419">
    <property type="entry name" value="ADXRDTASE"/>
</dbReference>
<keyword evidence="4" id="KW-0479">Metal-binding</keyword>
<evidence type="ECO:0000256" key="9">
    <source>
        <dbReference type="ARBA" id="ARBA00023014"/>
    </source>
</evidence>
<dbReference type="SUPFAM" id="SSF54862">
    <property type="entry name" value="4Fe-4S ferredoxins"/>
    <property type="match status" value="1"/>
</dbReference>
<accession>A0A1Z4EMU9</accession>
<dbReference type="Pfam" id="PF07992">
    <property type="entry name" value="Pyr_redox_2"/>
    <property type="match status" value="1"/>
</dbReference>
<dbReference type="PANTHER" id="PTHR48467:SF1">
    <property type="entry name" value="GLUTAMATE SYNTHASE 1 [NADH], CHLOROPLASTIC-LIKE"/>
    <property type="match status" value="1"/>
</dbReference>
<dbReference type="AlphaFoldDB" id="A0A1Z4EMU9"/>
<dbReference type="RefSeq" id="WP_096442568.1">
    <property type="nucleotide sequence ID" value="NZ_AP018164.1"/>
</dbReference>
<proteinExistence type="predicted"/>
<dbReference type="EC" id="1.18.1.2" evidence="2"/>
<dbReference type="PANTHER" id="PTHR48467">
    <property type="entry name" value="GLUTAMATE SYNTHASE 1 [NADH], CHLOROPLASTIC-LIKE"/>
    <property type="match status" value="1"/>
</dbReference>
<dbReference type="Proteomes" id="UP000217736">
    <property type="component" value="Chromosome"/>
</dbReference>
<evidence type="ECO:0000313" key="11">
    <source>
        <dbReference type="EMBL" id="BAX94285.1"/>
    </source>
</evidence>
<keyword evidence="8" id="KW-0408">Iron</keyword>
<evidence type="ECO:0000256" key="1">
    <source>
        <dbReference type="ARBA" id="ARBA00001974"/>
    </source>
</evidence>
<evidence type="ECO:0000256" key="3">
    <source>
        <dbReference type="ARBA" id="ARBA00022630"/>
    </source>
</evidence>
<sequence>MPHVITQSCCNDGSCVFACPVNCIHPSPDEPGFATTEMLYIDPVACVDCGACVSACPVGAIAPDSRLDPKQLPFVEINASFYPERPAHEKLPPTSKLAPVLPAAEVHVRRRPLTVAIVGSGPAAMYAADELLTQHGVRVNVFEKLPTPYGLVRAGVAPDHQKTKRVTRFFDRVIRHRHFRFYLNVEVGKDVSHADLLAHHHAVLYAVGAHDDRRLDIDGMGLPGTGTATELVAWINGHPDFSDLPVDLGHERAVIIGNGNVALDVARVLTADPDALARTDIADHALAVLRRSAIREVVIAARRGPAHSAFTLPELIGLTETSAVVLDPGDFKLVEADLSAELDPSTRTKLQILRELGDSSGPGIDRPRIRLAYQRTPRRVLGEQRVTGVEFQLTGTEDMCRIDAGLVLTSIGYRGKQIRDLPFDESAALVPNENGRVIDPASGRPVPGAYVAGWIKRGPTGFIGTNKSCSLQTVHALVADFNAGKLTDPIGQREALDELVHARQPDVVDSAGWAAIDAAEIARGSNDGRPRNKFTDVADMLAAAATAQPAPRRRLLARLLG</sequence>
<evidence type="ECO:0000256" key="8">
    <source>
        <dbReference type="ARBA" id="ARBA00023004"/>
    </source>
</evidence>
<gene>
    <name evidence="11" type="primary">fprB</name>
    <name evidence="11" type="ORF">MSG_04164</name>
</gene>
<name>A0A1Z4EMU9_9MYCO</name>
<dbReference type="EMBL" id="AP018164">
    <property type="protein sequence ID" value="BAX94285.1"/>
    <property type="molecule type" value="Genomic_DNA"/>
</dbReference>
<keyword evidence="3" id="KW-0285">Flavoprotein</keyword>
<protein>
    <recommendedName>
        <fullName evidence="2">ferredoxin--NADP(+) reductase</fullName>
        <ecNumber evidence="2">1.18.1.2</ecNumber>
    </recommendedName>
</protein>
<keyword evidence="12" id="KW-1185">Reference proteome</keyword>
<evidence type="ECO:0000256" key="6">
    <source>
        <dbReference type="ARBA" id="ARBA00022857"/>
    </source>
</evidence>
<reference evidence="12" key="1">
    <citation type="submission" date="2017-06" db="EMBL/GenBank/DDBJ databases">
        <title>Complete Genome Sequence of Mycobacterium shigaense.</title>
        <authorList>
            <person name="Fukano H."/>
            <person name="Yoshida M."/>
            <person name="Kazumi Y."/>
            <person name="Ogura Y."/>
            <person name="Mitarai S."/>
            <person name="Hayashi T."/>
            <person name="Hoshino Y."/>
        </authorList>
    </citation>
    <scope>NUCLEOTIDE SEQUENCE [LARGE SCALE GENOMIC DNA]</scope>
    <source>
        <strain evidence="12">UN-152</strain>
    </source>
</reference>
<dbReference type="GO" id="GO:0051536">
    <property type="term" value="F:iron-sulfur cluster binding"/>
    <property type="evidence" value="ECO:0007669"/>
    <property type="project" value="UniProtKB-KW"/>
</dbReference>
<keyword evidence="7 11" id="KW-0560">Oxidoreductase</keyword>
<dbReference type="OrthoDB" id="289202at2"/>
<dbReference type="KEGG" id="mshg:MSG_04164"/>